<name>A0ABW4I329_9SPHN</name>
<accession>A0ABW4I329</accession>
<dbReference type="RefSeq" id="WP_380888904.1">
    <property type="nucleotide sequence ID" value="NZ_JBHUDY010000001.1"/>
</dbReference>
<evidence type="ECO:0000256" key="1">
    <source>
        <dbReference type="SAM" id="MobiDB-lite"/>
    </source>
</evidence>
<comment type="caution">
    <text evidence="2">The sequence shown here is derived from an EMBL/GenBank/DDBJ whole genome shotgun (WGS) entry which is preliminary data.</text>
</comment>
<dbReference type="Proteomes" id="UP001597115">
    <property type="component" value="Unassembled WGS sequence"/>
</dbReference>
<sequence>MAMGKKAKAKSWPRVAALLDNEMVQQALAELAAAAIVFLAAALRNSPTVRRKTAELKDKGQEKLGELTTS</sequence>
<evidence type="ECO:0000313" key="3">
    <source>
        <dbReference type="Proteomes" id="UP001597115"/>
    </source>
</evidence>
<proteinExistence type="predicted"/>
<organism evidence="2 3">
    <name type="scientific">Sphingomonas tabacisoli</name>
    <dbReference type="NCBI Taxonomy" id="2249466"/>
    <lineage>
        <taxon>Bacteria</taxon>
        <taxon>Pseudomonadati</taxon>
        <taxon>Pseudomonadota</taxon>
        <taxon>Alphaproteobacteria</taxon>
        <taxon>Sphingomonadales</taxon>
        <taxon>Sphingomonadaceae</taxon>
        <taxon>Sphingomonas</taxon>
    </lineage>
</organism>
<feature type="region of interest" description="Disordered" evidence="1">
    <location>
        <begin position="51"/>
        <end position="70"/>
    </location>
</feature>
<protein>
    <submittedName>
        <fullName evidence="2">Uncharacterized protein</fullName>
    </submittedName>
</protein>
<evidence type="ECO:0000313" key="2">
    <source>
        <dbReference type="EMBL" id="MFD1612178.1"/>
    </source>
</evidence>
<reference evidence="3" key="1">
    <citation type="journal article" date="2019" name="Int. J. Syst. Evol. Microbiol.">
        <title>The Global Catalogue of Microorganisms (GCM) 10K type strain sequencing project: providing services to taxonomists for standard genome sequencing and annotation.</title>
        <authorList>
            <consortium name="The Broad Institute Genomics Platform"/>
            <consortium name="The Broad Institute Genome Sequencing Center for Infectious Disease"/>
            <person name="Wu L."/>
            <person name="Ma J."/>
        </authorList>
    </citation>
    <scope>NUCLEOTIDE SEQUENCE [LARGE SCALE GENOMIC DNA]</scope>
    <source>
        <strain evidence="3">CGMCC 1.16275</strain>
    </source>
</reference>
<keyword evidence="3" id="KW-1185">Reference proteome</keyword>
<dbReference type="EMBL" id="JBHUDY010000001">
    <property type="protein sequence ID" value="MFD1612178.1"/>
    <property type="molecule type" value="Genomic_DNA"/>
</dbReference>
<gene>
    <name evidence="2" type="ORF">ACFSCW_10230</name>
</gene>
<feature type="compositionally biased region" description="Basic and acidic residues" evidence="1">
    <location>
        <begin position="52"/>
        <end position="70"/>
    </location>
</feature>